<keyword evidence="16" id="KW-0594">Phospholipid biosynthesis</keyword>
<keyword evidence="13 19" id="KW-1133">Transmembrane helix</keyword>
<evidence type="ECO:0000256" key="15">
    <source>
        <dbReference type="ARBA" id="ARBA00023136"/>
    </source>
</evidence>
<evidence type="ECO:0000256" key="18">
    <source>
        <dbReference type="RuleBase" id="RU003938"/>
    </source>
</evidence>
<evidence type="ECO:0000256" key="3">
    <source>
        <dbReference type="ARBA" id="ARBA00005119"/>
    </source>
</evidence>
<keyword evidence="17" id="KW-1208">Phospholipid metabolism</keyword>
<organism evidence="20 21">
    <name type="scientific">Candidatus Nitrosoglobus terrae</name>
    <dbReference type="NCBI Taxonomy" id="1630141"/>
    <lineage>
        <taxon>Bacteria</taxon>
        <taxon>Pseudomonadati</taxon>
        <taxon>Pseudomonadota</taxon>
        <taxon>Gammaproteobacteria</taxon>
        <taxon>Chromatiales</taxon>
        <taxon>Chromatiaceae</taxon>
        <taxon>Candidatus Nitrosoglobus</taxon>
    </lineage>
</organism>
<evidence type="ECO:0000256" key="17">
    <source>
        <dbReference type="ARBA" id="ARBA00023264"/>
    </source>
</evidence>
<dbReference type="AlphaFoldDB" id="A0A1Q2SLR8"/>
<evidence type="ECO:0000256" key="13">
    <source>
        <dbReference type="ARBA" id="ARBA00022989"/>
    </source>
</evidence>
<evidence type="ECO:0000256" key="9">
    <source>
        <dbReference type="ARBA" id="ARBA00022516"/>
    </source>
</evidence>
<dbReference type="GO" id="GO:0016024">
    <property type="term" value="P:CDP-diacylglycerol biosynthetic process"/>
    <property type="evidence" value="ECO:0007669"/>
    <property type="project" value="UniProtKB-UniPathway"/>
</dbReference>
<dbReference type="OrthoDB" id="9799199at2"/>
<feature type="transmembrane region" description="Helical" evidence="19">
    <location>
        <begin position="203"/>
        <end position="224"/>
    </location>
</feature>
<comment type="pathway">
    <text evidence="4">Lipid metabolism.</text>
</comment>
<evidence type="ECO:0000256" key="4">
    <source>
        <dbReference type="ARBA" id="ARBA00005189"/>
    </source>
</evidence>
<name>A0A1Q2SLR8_9GAMM</name>
<evidence type="ECO:0000256" key="7">
    <source>
        <dbReference type="ARBA" id="ARBA00019373"/>
    </source>
</evidence>
<feature type="transmembrane region" description="Helical" evidence="19">
    <location>
        <begin position="28"/>
        <end position="45"/>
    </location>
</feature>
<evidence type="ECO:0000256" key="14">
    <source>
        <dbReference type="ARBA" id="ARBA00023098"/>
    </source>
</evidence>
<evidence type="ECO:0000256" key="12">
    <source>
        <dbReference type="ARBA" id="ARBA00022695"/>
    </source>
</evidence>
<evidence type="ECO:0000256" key="8">
    <source>
        <dbReference type="ARBA" id="ARBA00022475"/>
    </source>
</evidence>
<dbReference type="PANTHER" id="PTHR46382:SF1">
    <property type="entry name" value="PHOSPHATIDATE CYTIDYLYLTRANSFERASE"/>
    <property type="match status" value="1"/>
</dbReference>
<dbReference type="UniPathway" id="UPA00557">
    <property type="reaction ID" value="UER00614"/>
</dbReference>
<evidence type="ECO:0000256" key="5">
    <source>
        <dbReference type="ARBA" id="ARBA00010185"/>
    </source>
</evidence>
<keyword evidence="11 18" id="KW-0812">Transmembrane</keyword>
<dbReference type="RefSeq" id="WP_096526669.1">
    <property type="nucleotide sequence ID" value="NZ_AP014836.1"/>
</dbReference>
<dbReference type="KEGG" id="ntt:TAO_0716"/>
<proteinExistence type="inferred from homology"/>
<dbReference type="Proteomes" id="UP000243679">
    <property type="component" value="Chromosome"/>
</dbReference>
<keyword evidence="8" id="KW-1003">Cell membrane</keyword>
<accession>A0A1Q2SLR8</accession>
<evidence type="ECO:0000256" key="1">
    <source>
        <dbReference type="ARBA" id="ARBA00001698"/>
    </source>
</evidence>
<dbReference type="PROSITE" id="PS01315">
    <property type="entry name" value="CDS"/>
    <property type="match status" value="1"/>
</dbReference>
<comment type="catalytic activity">
    <reaction evidence="1 18">
        <text>a 1,2-diacyl-sn-glycero-3-phosphate + CTP + H(+) = a CDP-1,2-diacyl-sn-glycerol + diphosphate</text>
        <dbReference type="Rhea" id="RHEA:16229"/>
        <dbReference type="ChEBI" id="CHEBI:15378"/>
        <dbReference type="ChEBI" id="CHEBI:33019"/>
        <dbReference type="ChEBI" id="CHEBI:37563"/>
        <dbReference type="ChEBI" id="CHEBI:58332"/>
        <dbReference type="ChEBI" id="CHEBI:58608"/>
        <dbReference type="EC" id="2.7.7.41"/>
    </reaction>
</comment>
<keyword evidence="9" id="KW-0444">Lipid biosynthesis</keyword>
<evidence type="ECO:0000256" key="6">
    <source>
        <dbReference type="ARBA" id="ARBA00012487"/>
    </source>
</evidence>
<evidence type="ECO:0000313" key="21">
    <source>
        <dbReference type="Proteomes" id="UP000243679"/>
    </source>
</evidence>
<keyword evidence="14" id="KW-0443">Lipid metabolism</keyword>
<reference evidence="20 21" key="1">
    <citation type="journal article" date="2017" name="ISME J.">
        <title>An acid-tolerant ammonia-oxidizing ?-proteobacterium from soil.</title>
        <authorList>
            <person name="Hayatsu M."/>
            <person name="Tago K."/>
            <person name="Uchiyama I."/>
            <person name="Toyoda A."/>
            <person name="Wang Y."/>
            <person name="Shimomura Y."/>
            <person name="Okubo T."/>
            <person name="Kurisu F."/>
            <person name="Hirono Y."/>
            <person name="Nonaka K."/>
            <person name="Akiyama H."/>
            <person name="Itoh T."/>
            <person name="Takami H."/>
        </authorList>
    </citation>
    <scope>NUCLEOTIDE SEQUENCE [LARGE SCALE GENOMIC DNA]</scope>
    <source>
        <strain evidence="20 21">TAO100</strain>
    </source>
</reference>
<keyword evidence="12 18" id="KW-0548">Nucleotidyltransferase</keyword>
<keyword evidence="15 19" id="KW-0472">Membrane</keyword>
<feature type="transmembrane region" description="Helical" evidence="19">
    <location>
        <begin position="139"/>
        <end position="158"/>
    </location>
</feature>
<keyword evidence="10 18" id="KW-0808">Transferase</keyword>
<feature type="transmembrane region" description="Helical" evidence="19">
    <location>
        <begin position="179"/>
        <end position="197"/>
    </location>
</feature>
<comment type="subcellular location">
    <subcellularLocation>
        <location evidence="2">Cell membrane</location>
        <topology evidence="2">Multi-pass membrane protein</topology>
    </subcellularLocation>
</comment>
<dbReference type="Pfam" id="PF01148">
    <property type="entry name" value="CTP_transf_1"/>
    <property type="match status" value="1"/>
</dbReference>
<evidence type="ECO:0000256" key="16">
    <source>
        <dbReference type="ARBA" id="ARBA00023209"/>
    </source>
</evidence>
<comment type="similarity">
    <text evidence="5 18">Belongs to the CDS family.</text>
</comment>
<sequence length="272" mass="30268">MLKQRLITAAILIPSIISAVLFLPTKVFSWLLVFVIAIGAWEWAGLIRIQTIRGRLFYAIAVLLLLWVSCFLPLVFILVTSVIWWSICALLLMRWSKKRPYHPIIATFTIGIIAGVLVLIPTWQAIISLHSLPVIGPKWVLFLFILVWLADSAAYIVGRKFGHTRLAPALSPGKTWEGVYGAIIASLLFSFIGSEVFELSGDIWWVFWGLGLLTILFSIIGDLLESLFKRISAVKDSGYLLPGHGGVLDRVDSLTAASPVFALGIWVLERLQ</sequence>
<dbReference type="GO" id="GO:0005886">
    <property type="term" value="C:plasma membrane"/>
    <property type="evidence" value="ECO:0007669"/>
    <property type="project" value="UniProtKB-SubCell"/>
</dbReference>
<evidence type="ECO:0000256" key="11">
    <source>
        <dbReference type="ARBA" id="ARBA00022692"/>
    </source>
</evidence>
<evidence type="ECO:0000256" key="19">
    <source>
        <dbReference type="SAM" id="Phobius"/>
    </source>
</evidence>
<protein>
    <recommendedName>
        <fullName evidence="7 18">Phosphatidate cytidylyltransferase</fullName>
        <ecNumber evidence="6 18">2.7.7.41</ecNumber>
    </recommendedName>
</protein>
<evidence type="ECO:0000256" key="2">
    <source>
        <dbReference type="ARBA" id="ARBA00004651"/>
    </source>
</evidence>
<feature type="transmembrane region" description="Helical" evidence="19">
    <location>
        <begin position="104"/>
        <end position="127"/>
    </location>
</feature>
<evidence type="ECO:0000313" key="20">
    <source>
        <dbReference type="EMBL" id="BAW80086.1"/>
    </source>
</evidence>
<dbReference type="GO" id="GO:0004605">
    <property type="term" value="F:phosphatidate cytidylyltransferase activity"/>
    <property type="evidence" value="ECO:0007669"/>
    <property type="project" value="UniProtKB-EC"/>
</dbReference>
<comment type="pathway">
    <text evidence="3 18">Phospholipid metabolism; CDP-diacylglycerol biosynthesis; CDP-diacylglycerol from sn-glycerol 3-phosphate: step 3/3.</text>
</comment>
<gene>
    <name evidence="20" type="ORF">TAO_0716</name>
</gene>
<dbReference type="EMBL" id="AP014836">
    <property type="protein sequence ID" value="BAW80086.1"/>
    <property type="molecule type" value="Genomic_DNA"/>
</dbReference>
<dbReference type="EC" id="2.7.7.41" evidence="6 18"/>
<dbReference type="PANTHER" id="PTHR46382">
    <property type="entry name" value="PHOSPHATIDATE CYTIDYLYLTRANSFERASE"/>
    <property type="match status" value="1"/>
</dbReference>
<keyword evidence="21" id="KW-1185">Reference proteome</keyword>
<dbReference type="InterPro" id="IPR000374">
    <property type="entry name" value="PC_trans"/>
</dbReference>
<evidence type="ECO:0000256" key="10">
    <source>
        <dbReference type="ARBA" id="ARBA00022679"/>
    </source>
</evidence>